<dbReference type="RefSeq" id="XP_015873747.2">
    <property type="nucleotide sequence ID" value="XM_016018261.4"/>
</dbReference>
<feature type="compositionally biased region" description="Polar residues" evidence="6">
    <location>
        <begin position="425"/>
        <end position="447"/>
    </location>
</feature>
<dbReference type="GeneID" id="107410790"/>
<dbReference type="GO" id="GO:0005524">
    <property type="term" value="F:ATP binding"/>
    <property type="evidence" value="ECO:0007669"/>
    <property type="project" value="UniProtKB-UniRule"/>
</dbReference>
<dbReference type="GO" id="GO:0042803">
    <property type="term" value="F:protein homodimerization activity"/>
    <property type="evidence" value="ECO:0007669"/>
    <property type="project" value="UniProtKB-ARBA"/>
</dbReference>
<dbReference type="Gene3D" id="3.30.200.20">
    <property type="entry name" value="Phosphorylase Kinase, domain 1"/>
    <property type="match status" value="1"/>
</dbReference>
<dbReference type="InterPro" id="IPR008271">
    <property type="entry name" value="Ser/Thr_kinase_AS"/>
</dbReference>
<dbReference type="KEGG" id="zju:107410790"/>
<dbReference type="InterPro" id="IPR011009">
    <property type="entry name" value="Kinase-like_dom_sf"/>
</dbReference>
<dbReference type="SUPFAM" id="SSF56112">
    <property type="entry name" value="Protein kinase-like (PK-like)"/>
    <property type="match status" value="1"/>
</dbReference>
<dbReference type="GO" id="GO:0016020">
    <property type="term" value="C:membrane"/>
    <property type="evidence" value="ECO:0007669"/>
    <property type="project" value="UniProtKB-SubCell"/>
</dbReference>
<dbReference type="PROSITE" id="PS00108">
    <property type="entry name" value="PROTEIN_KINASE_ST"/>
    <property type="match status" value="1"/>
</dbReference>
<dbReference type="GO" id="GO:0004674">
    <property type="term" value="F:protein serine/threonine kinase activity"/>
    <property type="evidence" value="ECO:0007669"/>
    <property type="project" value="UniProtKB-KW"/>
</dbReference>
<dbReference type="SMART" id="SM00220">
    <property type="entry name" value="S_TKc"/>
    <property type="match status" value="1"/>
</dbReference>
<feature type="transmembrane region" description="Helical" evidence="7">
    <location>
        <begin position="12"/>
        <end position="32"/>
    </location>
</feature>
<keyword evidence="4 5" id="KW-0067">ATP-binding</keyword>
<evidence type="ECO:0000259" key="8">
    <source>
        <dbReference type="PROSITE" id="PS50011"/>
    </source>
</evidence>
<dbReference type="CDD" id="cd14066">
    <property type="entry name" value="STKc_IRAK"/>
    <property type="match status" value="1"/>
</dbReference>
<dbReference type="PROSITE" id="PS00107">
    <property type="entry name" value="PROTEIN_KINASE_ATP"/>
    <property type="match status" value="1"/>
</dbReference>
<dbReference type="InParanoid" id="A0A6P3ZJC6"/>
<dbReference type="PANTHER" id="PTHR46146:SF1">
    <property type="entry name" value="SERINE_THREONINE-PROTEIN KINASE-LIKE PROTEIN CCR3"/>
    <property type="match status" value="1"/>
</dbReference>
<evidence type="ECO:0000256" key="6">
    <source>
        <dbReference type="SAM" id="MobiDB-lite"/>
    </source>
</evidence>
<evidence type="ECO:0000313" key="9">
    <source>
        <dbReference type="Proteomes" id="UP001652623"/>
    </source>
</evidence>
<feature type="transmembrane region" description="Helical" evidence="7">
    <location>
        <begin position="379"/>
        <end position="403"/>
    </location>
</feature>
<organism evidence="9 10">
    <name type="scientific">Ziziphus jujuba</name>
    <name type="common">Chinese jujube</name>
    <name type="synonym">Ziziphus sativa</name>
    <dbReference type="NCBI Taxonomy" id="326968"/>
    <lineage>
        <taxon>Eukaryota</taxon>
        <taxon>Viridiplantae</taxon>
        <taxon>Streptophyta</taxon>
        <taxon>Embryophyta</taxon>
        <taxon>Tracheophyta</taxon>
        <taxon>Spermatophyta</taxon>
        <taxon>Magnoliopsida</taxon>
        <taxon>eudicotyledons</taxon>
        <taxon>Gunneridae</taxon>
        <taxon>Pentapetalae</taxon>
        <taxon>rosids</taxon>
        <taxon>fabids</taxon>
        <taxon>Rosales</taxon>
        <taxon>Rhamnaceae</taxon>
        <taxon>Paliureae</taxon>
        <taxon>Ziziphus</taxon>
    </lineage>
</organism>
<evidence type="ECO:0000256" key="2">
    <source>
        <dbReference type="ARBA" id="ARBA00022741"/>
    </source>
</evidence>
<keyword evidence="7" id="KW-0472">Membrane</keyword>
<keyword evidence="7" id="KW-0812">Transmembrane</keyword>
<dbReference type="Proteomes" id="UP001652623">
    <property type="component" value="Chromosome 10"/>
</dbReference>
<dbReference type="Pfam" id="PF00069">
    <property type="entry name" value="Pkinase"/>
    <property type="match status" value="1"/>
</dbReference>
<dbReference type="InterPro" id="IPR009091">
    <property type="entry name" value="RCC1/BLIP-II"/>
</dbReference>
<dbReference type="InterPro" id="IPR000719">
    <property type="entry name" value="Prot_kinase_dom"/>
</dbReference>
<keyword evidence="3" id="KW-0418">Kinase</keyword>
<evidence type="ECO:0000256" key="3">
    <source>
        <dbReference type="ARBA" id="ARBA00022777"/>
    </source>
</evidence>
<dbReference type="InterPro" id="IPR017441">
    <property type="entry name" value="Protein_kinase_ATP_BS"/>
</dbReference>
<feature type="region of interest" description="Disordered" evidence="6">
    <location>
        <begin position="425"/>
        <end position="449"/>
    </location>
</feature>
<proteinExistence type="predicted"/>
<dbReference type="FunCoup" id="A0A6P3ZJC6">
    <property type="interactions" value="242"/>
</dbReference>
<evidence type="ECO:0000256" key="4">
    <source>
        <dbReference type="ARBA" id="ARBA00022840"/>
    </source>
</evidence>
<feature type="domain" description="Protein kinase" evidence="8">
    <location>
        <begin position="468"/>
        <end position="762"/>
    </location>
</feature>
<dbReference type="AlphaFoldDB" id="A0A6P3ZJC6"/>
<protein>
    <submittedName>
        <fullName evidence="10">Serine/threonine-protein kinase-like protein CCR3</fullName>
    </submittedName>
</protein>
<dbReference type="PROSITE" id="PS50011">
    <property type="entry name" value="PROTEIN_KINASE_DOM"/>
    <property type="match status" value="1"/>
</dbReference>
<keyword evidence="1" id="KW-0808">Transferase</keyword>
<dbReference type="Gene3D" id="2.130.10.30">
    <property type="entry name" value="Regulator of chromosome condensation 1/beta-lactamase-inhibitor protein II"/>
    <property type="match status" value="1"/>
</dbReference>
<evidence type="ECO:0000256" key="7">
    <source>
        <dbReference type="SAM" id="Phobius"/>
    </source>
</evidence>
<name>A0A6P3ZJC6_ZIZJJ</name>
<dbReference type="Gene3D" id="1.10.510.10">
    <property type="entry name" value="Transferase(Phosphotransferase) domain 1"/>
    <property type="match status" value="1"/>
</dbReference>
<evidence type="ECO:0000313" key="10">
    <source>
        <dbReference type="RefSeq" id="XP_015873747.2"/>
    </source>
</evidence>
<dbReference type="Pfam" id="PF13540">
    <property type="entry name" value="RCC1_2"/>
    <property type="match status" value="1"/>
</dbReference>
<gene>
    <name evidence="10" type="primary">LOC107410790</name>
</gene>
<feature type="binding site" evidence="5">
    <location>
        <position position="496"/>
    </location>
    <ligand>
        <name>ATP</name>
        <dbReference type="ChEBI" id="CHEBI:30616"/>
    </ligand>
</feature>
<sequence>MTLPFTTTSSFIITIFISLFLVHSVVNGLGLASTVALTYERATLCGIVAGQPTQRIQCYQNNRTISVLPNVSFQAISGGRRFFCGLRSGGFILHCWDTSFSNSSFQPKRIYHSRTVGLTDLTVGDVQVCAREINTGIVRCWRGRRARGSLFPSPGEALMFRTITSGSGFTCGILSEDHRVVCWGQSLFGAEIQNGFANLAMISLVAGESHACGLTKNGTLVCRGNNVSGQLNVPSNSAFEYSSLALGANFTCALKETNRLVVCWGERNILELHREVIGNLSFELIVAGLDFVCGLMTSNLSIICWGPGWSNSENDLPLGMILPGPCVQSSCSTCGTYPDSQILCRSSKNICKSCQIELPIAVPWQTPIPSPQPKAMNKLCLVFLIVGSVGAFAGLCSIVFWLWERGILFSCSFFTLQHDRDSAVRTDNASTARPPSKGQVSRSLSSSKHAEKTETFSLSELAASTNNFSPQNKIGSGSFGVVYKGKLLDGREVAIKRGEASTKMSKFHEKETAFDSELSSLSRLNHKNLVALLGFCHENDERLLVYEFMSNGSLHDHLHSKNNTEKSSSILNSWQMRIKIALDAARGIEYLHNYAVPPIIHRDIKSSNILLDSKWTARVSDFGLSLLGPEPHEESVSTKAVGTVGYIDPEYYALNELTTKSDVYGLGVVMLELLTGKRAVFKIEEEEDEGDGIGPMSVVEYALPKLRAGELQSVLDKRVGPPGGKEVEAVELMAYTAMDCLKLEGKERPGMSDIVANLEKAFSLCEEEDISPQGEAVSFSATTFSSPTD</sequence>
<keyword evidence="2 5" id="KW-0547">Nucleotide-binding</keyword>
<keyword evidence="9" id="KW-1185">Reference proteome</keyword>
<keyword evidence="7" id="KW-1133">Transmembrane helix</keyword>
<evidence type="ECO:0000256" key="1">
    <source>
        <dbReference type="ARBA" id="ARBA00022679"/>
    </source>
</evidence>
<reference evidence="10" key="1">
    <citation type="submission" date="2025-08" db="UniProtKB">
        <authorList>
            <consortium name="RefSeq"/>
        </authorList>
    </citation>
    <scope>IDENTIFICATION</scope>
    <source>
        <tissue evidence="10">Seedling</tissue>
    </source>
</reference>
<dbReference type="SUPFAM" id="SSF50985">
    <property type="entry name" value="RCC1/BLIP-II"/>
    <property type="match status" value="2"/>
</dbReference>
<accession>A0A6P3ZJC6</accession>
<evidence type="ECO:0000256" key="5">
    <source>
        <dbReference type="PROSITE-ProRule" id="PRU10141"/>
    </source>
</evidence>
<dbReference type="PANTHER" id="PTHR46146">
    <property type="entry name" value="SERINE/THREONINE-PROTEIN KINASE-LIKE PROTEIN CCR4"/>
    <property type="match status" value="1"/>
</dbReference>